<reference evidence="13" key="1">
    <citation type="journal article" date="2019" name="Mol. Phylogenet. Evol.">
        <title>Highly accelerated rates of genomic rearrangements and nucleotide substitutions in plastid genomes of Passiflora subgenus Decaloba.</title>
        <authorList>
            <person name="Shrestha B."/>
            <person name="Weng M.L."/>
            <person name="Theriot E.C."/>
            <person name="Gilbert L.E."/>
            <person name="Ruhlman T.A."/>
            <person name="Krosnick S.E."/>
            <person name="Jansen R.K."/>
        </authorList>
    </citation>
    <scope>NUCLEOTIDE SEQUENCE</scope>
</reference>
<dbReference type="GO" id="GO:0009368">
    <property type="term" value="C:endopeptidase Clp complex"/>
    <property type="evidence" value="ECO:0007669"/>
    <property type="project" value="TreeGrafter"/>
</dbReference>
<dbReference type="InterPro" id="IPR029045">
    <property type="entry name" value="ClpP/crotonase-like_dom_sf"/>
</dbReference>
<dbReference type="PRINTS" id="PR00127">
    <property type="entry name" value="CLPPROTEASEP"/>
</dbReference>
<dbReference type="CDD" id="cd07017">
    <property type="entry name" value="S14_ClpP_2"/>
    <property type="match status" value="1"/>
</dbReference>
<dbReference type="SUPFAM" id="SSF52096">
    <property type="entry name" value="ClpP/crotonase"/>
    <property type="match status" value="1"/>
</dbReference>
<dbReference type="GO" id="GO:0004252">
    <property type="term" value="F:serine-type endopeptidase activity"/>
    <property type="evidence" value="ECO:0007669"/>
    <property type="project" value="UniProtKB-UniRule"/>
</dbReference>
<keyword evidence="5 7" id="KW-0720">Serine protease</keyword>
<feature type="compositionally biased region" description="Acidic residues" evidence="12">
    <location>
        <begin position="147"/>
        <end position="164"/>
    </location>
</feature>
<dbReference type="EC" id="3.4.21.92" evidence="7 10"/>
<accession>A0A4Y5QH16</accession>
<evidence type="ECO:0000256" key="9">
    <source>
        <dbReference type="PROSITE-ProRule" id="PRU10086"/>
    </source>
</evidence>
<dbReference type="HAMAP" id="MF_00444">
    <property type="entry name" value="ClpP"/>
    <property type="match status" value="1"/>
</dbReference>
<dbReference type="PROSITE" id="PS00382">
    <property type="entry name" value="CLP_PROTEASE_HIS"/>
    <property type="match status" value="1"/>
</dbReference>
<evidence type="ECO:0000256" key="6">
    <source>
        <dbReference type="ARBA" id="ARBA00034021"/>
    </source>
</evidence>
<comment type="subcellular location">
    <subcellularLocation>
        <location evidence="7">Plastid</location>
        <location evidence="7">Chloroplast stroma</location>
    </subcellularLocation>
</comment>
<comment type="catalytic activity">
    <reaction evidence="6 7 9">
        <text>Hydrolysis of proteins to small peptides in the presence of ATP and magnesium. alpha-casein is the usual test substrate. In the absence of ATP, only oligopeptides shorter than five residues are hydrolyzed (such as succinyl-Leu-Tyr-|-NHMec, and Leu-Tyr-Leu-|-Tyr-Trp, in which cleavage of the -Tyr-|-Leu- and -Tyr-|-Trp bonds also occurs).</text>
        <dbReference type="EC" id="3.4.21.92"/>
    </reaction>
</comment>
<comment type="subunit">
    <text evidence="7">Component of the chloroplastic Clp protease core complex.</text>
</comment>
<feature type="region of interest" description="Disordered" evidence="12">
    <location>
        <begin position="143"/>
        <end position="164"/>
    </location>
</feature>
<dbReference type="PROSITE" id="PS00381">
    <property type="entry name" value="CLP_PROTEASE_SER"/>
    <property type="match status" value="1"/>
</dbReference>
<evidence type="ECO:0000256" key="12">
    <source>
        <dbReference type="SAM" id="MobiDB-lite"/>
    </source>
</evidence>
<dbReference type="GeneID" id="40878829"/>
<evidence type="ECO:0000256" key="4">
    <source>
        <dbReference type="ARBA" id="ARBA00022801"/>
    </source>
</evidence>
<dbReference type="EMBL" id="MK694933">
    <property type="protein sequence ID" value="QCX30836.1"/>
    <property type="molecule type" value="Genomic_DNA"/>
</dbReference>
<dbReference type="Pfam" id="PF00574">
    <property type="entry name" value="CLP_protease"/>
    <property type="match status" value="1"/>
</dbReference>
<evidence type="ECO:0000256" key="3">
    <source>
        <dbReference type="ARBA" id="ARBA00022670"/>
    </source>
</evidence>
<feature type="active site" description="Nucleophile" evidence="7">
    <location>
        <position position="114"/>
    </location>
</feature>
<feature type="active site" evidence="7 9">
    <location>
        <position position="139"/>
    </location>
</feature>
<keyword evidence="4 7" id="KW-0378">Hydrolase</keyword>
<evidence type="ECO:0000256" key="5">
    <source>
        <dbReference type="ARBA" id="ARBA00022825"/>
    </source>
</evidence>
<name>A0A4Y5QH16_PASMN</name>
<feature type="active site" evidence="8">
    <location>
        <position position="114"/>
    </location>
</feature>
<dbReference type="PANTHER" id="PTHR10381:SF15">
    <property type="entry name" value="CHLOROPLASTIC ATP-DEPENDENT CLP PROTEASE PROTEOLYTIC SUBUNIT 1"/>
    <property type="match status" value="1"/>
</dbReference>
<evidence type="ECO:0000256" key="11">
    <source>
        <dbReference type="RuleBase" id="RU003567"/>
    </source>
</evidence>
<gene>
    <name evidence="7 13" type="primary">clpP</name>
</gene>
<dbReference type="PANTHER" id="PTHR10381">
    <property type="entry name" value="ATP-DEPENDENT CLP PROTEASE PROTEOLYTIC SUBUNIT"/>
    <property type="match status" value="1"/>
</dbReference>
<proteinExistence type="inferred from homology"/>
<evidence type="ECO:0000256" key="7">
    <source>
        <dbReference type="HAMAP-Rule" id="MF_00444"/>
    </source>
</evidence>
<dbReference type="GO" id="GO:0009570">
    <property type="term" value="C:chloroplast stroma"/>
    <property type="evidence" value="ECO:0007669"/>
    <property type="project" value="UniProtKB-SubCell"/>
</dbReference>
<organism evidence="13">
    <name type="scientific">Passiflora menispermifolia</name>
    <name type="common">Passion flower</name>
    <dbReference type="NCBI Taxonomy" id="196581"/>
    <lineage>
        <taxon>Eukaryota</taxon>
        <taxon>Viridiplantae</taxon>
        <taxon>Streptophyta</taxon>
        <taxon>Embryophyta</taxon>
        <taxon>Tracheophyta</taxon>
        <taxon>Spermatophyta</taxon>
        <taxon>Magnoliopsida</taxon>
        <taxon>eudicotyledons</taxon>
        <taxon>Gunneridae</taxon>
        <taxon>Pentapetalae</taxon>
        <taxon>rosids</taxon>
        <taxon>fabids</taxon>
        <taxon>Malpighiales</taxon>
        <taxon>Passifloraceae</taxon>
        <taxon>Passiflora</taxon>
    </lineage>
</organism>
<dbReference type="RefSeq" id="YP_009671532.1">
    <property type="nucleotide sequence ID" value="NC_043826.1"/>
</dbReference>
<dbReference type="AlphaFoldDB" id="A0A4Y5QH16"/>
<evidence type="ECO:0000256" key="10">
    <source>
        <dbReference type="RuleBase" id="RU000549"/>
    </source>
</evidence>
<keyword evidence="2 13" id="KW-0934">Plastid</keyword>
<keyword evidence="13" id="KW-0150">Chloroplast</keyword>
<dbReference type="GO" id="GO:0006515">
    <property type="term" value="P:protein quality control for misfolded or incompletely synthesized proteins"/>
    <property type="evidence" value="ECO:0007669"/>
    <property type="project" value="TreeGrafter"/>
</dbReference>
<geneLocation type="chloroplast" evidence="13"/>
<dbReference type="InterPro" id="IPR023562">
    <property type="entry name" value="ClpP/TepA"/>
</dbReference>
<keyword evidence="3 7" id="KW-0645">Protease</keyword>
<evidence type="ECO:0000313" key="13">
    <source>
        <dbReference type="EMBL" id="QCX30836.1"/>
    </source>
</evidence>
<comment type="similarity">
    <text evidence="1 7 11">Belongs to the peptidase S14 family.</text>
</comment>
<dbReference type="GO" id="GO:0051117">
    <property type="term" value="F:ATPase binding"/>
    <property type="evidence" value="ECO:0007669"/>
    <property type="project" value="TreeGrafter"/>
</dbReference>
<dbReference type="GO" id="GO:0004176">
    <property type="term" value="F:ATP-dependent peptidase activity"/>
    <property type="evidence" value="ECO:0007669"/>
    <property type="project" value="InterPro"/>
</dbReference>
<evidence type="ECO:0000256" key="2">
    <source>
        <dbReference type="ARBA" id="ARBA00022640"/>
    </source>
</evidence>
<dbReference type="Gene3D" id="3.90.226.10">
    <property type="entry name" value="2-enoyl-CoA Hydratase, Chain A, domain 1"/>
    <property type="match status" value="1"/>
</dbReference>
<dbReference type="InterPro" id="IPR018215">
    <property type="entry name" value="ClpP_Ser_AS"/>
</dbReference>
<dbReference type="InterPro" id="IPR033135">
    <property type="entry name" value="ClpP_His_AS"/>
</dbReference>
<dbReference type="InterPro" id="IPR001907">
    <property type="entry name" value="ClpP"/>
</dbReference>
<evidence type="ECO:0000256" key="8">
    <source>
        <dbReference type="PROSITE-ProRule" id="PRU10085"/>
    </source>
</evidence>
<comment type="function">
    <text evidence="7">Cleaves peptides in various proteins in a process that requires ATP hydrolysis. Has a chymotrypsin-like activity. Plays a major role in the degradation of misfolded proteins.</text>
</comment>
<sequence>MPIGIPKILEIPEIPDRFRYLQEEEEEEEEIGWVDLYNELYRKKQLFLFQEVNNEIMNQLVNLMLHLDTDDVSKDFYLYINSPGGWILPGMSLYNTMATVESNVRTVCVGQAASMASFLLTAGEPGKRLAFPHAEIMMHQPHGRFSEEDDDDNDNNDDKDDNNDDMININYLRELKELMTIERDIASIYALRTGKPLNVIIKDLQSDSFMSPTEAKDYGIVDYVARRER</sequence>
<protein>
    <recommendedName>
        <fullName evidence="7 11">ATP-dependent Clp protease proteolytic subunit</fullName>
        <ecNumber evidence="7 10">3.4.21.92</ecNumber>
    </recommendedName>
    <alternativeName>
        <fullName evidence="7">Endopeptidase Clp</fullName>
    </alternativeName>
</protein>
<evidence type="ECO:0000256" key="1">
    <source>
        <dbReference type="ARBA" id="ARBA00007039"/>
    </source>
</evidence>